<dbReference type="InterPro" id="IPR000847">
    <property type="entry name" value="LysR_HTH_N"/>
</dbReference>
<protein>
    <submittedName>
        <fullName evidence="6">LysR family transcriptional regulator</fullName>
    </submittedName>
</protein>
<evidence type="ECO:0000256" key="2">
    <source>
        <dbReference type="ARBA" id="ARBA00023015"/>
    </source>
</evidence>
<keyword evidence="4" id="KW-0804">Transcription</keyword>
<proteinExistence type="inferred from homology"/>
<dbReference type="GO" id="GO:0003700">
    <property type="term" value="F:DNA-binding transcription factor activity"/>
    <property type="evidence" value="ECO:0007669"/>
    <property type="project" value="InterPro"/>
</dbReference>
<dbReference type="RefSeq" id="WP_161449550.1">
    <property type="nucleotide sequence ID" value="NZ_WYDN01000012.1"/>
</dbReference>
<evidence type="ECO:0000256" key="1">
    <source>
        <dbReference type="ARBA" id="ARBA00009437"/>
    </source>
</evidence>
<feature type="domain" description="HTH lysR-type" evidence="5">
    <location>
        <begin position="1"/>
        <end position="58"/>
    </location>
</feature>
<evidence type="ECO:0000256" key="3">
    <source>
        <dbReference type="ARBA" id="ARBA00023125"/>
    </source>
</evidence>
<dbReference type="EMBL" id="WYDN01000012">
    <property type="protein sequence ID" value="NAZ16998.1"/>
    <property type="molecule type" value="Genomic_DNA"/>
</dbReference>
<dbReference type="Gene3D" id="1.10.10.10">
    <property type="entry name" value="Winged helix-like DNA-binding domain superfamily/Winged helix DNA-binding domain"/>
    <property type="match status" value="1"/>
</dbReference>
<dbReference type="AlphaFoldDB" id="A0A6L9G725"/>
<dbReference type="CDD" id="cd08414">
    <property type="entry name" value="PBP2_LTTR_aromatics_like"/>
    <property type="match status" value="1"/>
</dbReference>
<comment type="similarity">
    <text evidence="1">Belongs to the LysR transcriptional regulatory family.</text>
</comment>
<dbReference type="PANTHER" id="PTHR30346">
    <property type="entry name" value="TRANSCRIPTIONAL DUAL REGULATOR HCAR-RELATED"/>
    <property type="match status" value="1"/>
</dbReference>
<organism evidence="6 7">
    <name type="scientific">Glutamicibacter soli</name>
    <dbReference type="NCBI Taxonomy" id="453836"/>
    <lineage>
        <taxon>Bacteria</taxon>
        <taxon>Bacillati</taxon>
        <taxon>Actinomycetota</taxon>
        <taxon>Actinomycetes</taxon>
        <taxon>Micrococcales</taxon>
        <taxon>Micrococcaceae</taxon>
        <taxon>Glutamicibacter</taxon>
    </lineage>
</organism>
<keyword evidence="3" id="KW-0238">DNA-binding</keyword>
<dbReference type="PRINTS" id="PR00039">
    <property type="entry name" value="HTHLYSR"/>
</dbReference>
<evidence type="ECO:0000313" key="7">
    <source>
        <dbReference type="Proteomes" id="UP000477543"/>
    </source>
</evidence>
<dbReference type="PROSITE" id="PS50931">
    <property type="entry name" value="HTH_LYSR"/>
    <property type="match status" value="1"/>
</dbReference>
<reference evidence="6 7" key="1">
    <citation type="submission" date="2020-01" db="EMBL/GenBank/DDBJ databases">
        <title>Glutamicibacter soli M275.</title>
        <authorList>
            <person name="Meng X."/>
        </authorList>
    </citation>
    <scope>NUCLEOTIDE SEQUENCE [LARGE SCALE GENOMIC DNA]</scope>
    <source>
        <strain evidence="6 7">M275</strain>
    </source>
</reference>
<dbReference type="PANTHER" id="PTHR30346:SF28">
    <property type="entry name" value="HTH-TYPE TRANSCRIPTIONAL REGULATOR CYNR"/>
    <property type="match status" value="1"/>
</dbReference>
<dbReference type="Proteomes" id="UP000477543">
    <property type="component" value="Unassembled WGS sequence"/>
</dbReference>
<accession>A0A6L9G725</accession>
<dbReference type="InterPro" id="IPR036388">
    <property type="entry name" value="WH-like_DNA-bd_sf"/>
</dbReference>
<dbReference type="Pfam" id="PF03466">
    <property type="entry name" value="LysR_substrate"/>
    <property type="match status" value="1"/>
</dbReference>
<dbReference type="SUPFAM" id="SSF53850">
    <property type="entry name" value="Periplasmic binding protein-like II"/>
    <property type="match status" value="1"/>
</dbReference>
<keyword evidence="2" id="KW-0805">Transcription regulation</keyword>
<gene>
    <name evidence="6" type="ORF">GT020_13130</name>
</gene>
<comment type="caution">
    <text evidence="6">The sequence shown here is derived from an EMBL/GenBank/DDBJ whole genome shotgun (WGS) entry which is preliminary data.</text>
</comment>
<dbReference type="GO" id="GO:0032993">
    <property type="term" value="C:protein-DNA complex"/>
    <property type="evidence" value="ECO:0007669"/>
    <property type="project" value="TreeGrafter"/>
</dbReference>
<evidence type="ECO:0000313" key="6">
    <source>
        <dbReference type="EMBL" id="NAZ16998.1"/>
    </source>
</evidence>
<dbReference type="Gene3D" id="3.40.190.10">
    <property type="entry name" value="Periplasmic binding protein-like II"/>
    <property type="match status" value="2"/>
</dbReference>
<dbReference type="InterPro" id="IPR036390">
    <property type="entry name" value="WH_DNA-bd_sf"/>
</dbReference>
<dbReference type="FunFam" id="1.10.10.10:FF:000001">
    <property type="entry name" value="LysR family transcriptional regulator"/>
    <property type="match status" value="1"/>
</dbReference>
<evidence type="ECO:0000256" key="4">
    <source>
        <dbReference type="ARBA" id="ARBA00023163"/>
    </source>
</evidence>
<dbReference type="GO" id="GO:0003677">
    <property type="term" value="F:DNA binding"/>
    <property type="evidence" value="ECO:0007669"/>
    <property type="project" value="UniProtKB-KW"/>
</dbReference>
<sequence length="302" mass="33009">MDTRLLRYFVAVAEERHFGRAAQRLHMAQPPLSQQIKQLEEQLDTQLLVRTTRKVELTPAGELLLARARVLLLELEQLERDVRLVGQGAAGVIRLGSTGSATFRLMPRLIEASAAQMPGLQLTVRGEMLTPQMTEALAEGRLDLAILRPPVSGQDVEYMLLERDRLSVVLPAGHPLAAEPELELAGLRHEKFICYPQSSAVNTVLVEACRRAGFVPAVAQEASETSTLLSFVAAGLGIGVLPMSQYFPHDTKLVFRPLRNAPAVDLAIAWKAGNPSALVRNFLELCAPLAFTEGPLDEDPAD</sequence>
<dbReference type="Pfam" id="PF00126">
    <property type="entry name" value="HTH_1"/>
    <property type="match status" value="1"/>
</dbReference>
<dbReference type="InterPro" id="IPR005119">
    <property type="entry name" value="LysR_subst-bd"/>
</dbReference>
<dbReference type="SUPFAM" id="SSF46785">
    <property type="entry name" value="Winged helix' DNA-binding domain"/>
    <property type="match status" value="1"/>
</dbReference>
<evidence type="ECO:0000259" key="5">
    <source>
        <dbReference type="PROSITE" id="PS50931"/>
    </source>
</evidence>
<name>A0A6L9G725_9MICC</name>